<organism evidence="1 2">
    <name type="scientific">Coregonus suidteri</name>
    <dbReference type="NCBI Taxonomy" id="861788"/>
    <lineage>
        <taxon>Eukaryota</taxon>
        <taxon>Metazoa</taxon>
        <taxon>Chordata</taxon>
        <taxon>Craniata</taxon>
        <taxon>Vertebrata</taxon>
        <taxon>Euteleostomi</taxon>
        <taxon>Actinopterygii</taxon>
        <taxon>Neopterygii</taxon>
        <taxon>Teleostei</taxon>
        <taxon>Protacanthopterygii</taxon>
        <taxon>Salmoniformes</taxon>
        <taxon>Salmonidae</taxon>
        <taxon>Coregoninae</taxon>
        <taxon>Coregonus</taxon>
    </lineage>
</organism>
<proteinExistence type="predicted"/>
<dbReference type="Proteomes" id="UP001356427">
    <property type="component" value="Unassembled WGS sequence"/>
</dbReference>
<dbReference type="EMBL" id="JAGTTL010000006">
    <property type="protein sequence ID" value="KAK6321846.1"/>
    <property type="molecule type" value="Genomic_DNA"/>
</dbReference>
<keyword evidence="2" id="KW-1185">Reference proteome</keyword>
<sequence length="67" mass="7268">MQGPNITMFLHYDIACQLKPHLQKNSPGLMVDTTFAVPAFHAYAHDADCQVTDGTRYVTGSGLADGE</sequence>
<dbReference type="PANTHER" id="PTHR33096:SF1">
    <property type="entry name" value="CXC1-LIKE CYSTEINE CLUSTER ASSOCIATED WITH KDZ TRANSPOSASES DOMAIN-CONTAINING PROTEIN"/>
    <property type="match status" value="1"/>
</dbReference>
<evidence type="ECO:0000313" key="1">
    <source>
        <dbReference type="EMBL" id="KAK6321846.1"/>
    </source>
</evidence>
<dbReference type="AlphaFoldDB" id="A0AAN8R296"/>
<dbReference type="Pfam" id="PF18758">
    <property type="entry name" value="KDZ"/>
    <property type="match status" value="1"/>
</dbReference>
<dbReference type="PANTHER" id="PTHR33096">
    <property type="entry name" value="CXC2 DOMAIN-CONTAINING PROTEIN"/>
    <property type="match status" value="1"/>
</dbReference>
<protein>
    <submittedName>
        <fullName evidence="1">Uncharacterized protein</fullName>
    </submittedName>
</protein>
<dbReference type="InterPro" id="IPR040521">
    <property type="entry name" value="KDZ"/>
</dbReference>
<evidence type="ECO:0000313" key="2">
    <source>
        <dbReference type="Proteomes" id="UP001356427"/>
    </source>
</evidence>
<name>A0AAN8R296_9TELE</name>
<reference evidence="1 2" key="1">
    <citation type="submission" date="2021-04" db="EMBL/GenBank/DDBJ databases">
        <authorList>
            <person name="De Guttry C."/>
            <person name="Zahm M."/>
            <person name="Klopp C."/>
            <person name="Cabau C."/>
            <person name="Louis A."/>
            <person name="Berthelot C."/>
            <person name="Parey E."/>
            <person name="Roest Crollius H."/>
            <person name="Montfort J."/>
            <person name="Robinson-Rechavi M."/>
            <person name="Bucao C."/>
            <person name="Bouchez O."/>
            <person name="Gislard M."/>
            <person name="Lluch J."/>
            <person name="Milhes M."/>
            <person name="Lampietro C."/>
            <person name="Lopez Roques C."/>
            <person name="Donnadieu C."/>
            <person name="Braasch I."/>
            <person name="Desvignes T."/>
            <person name="Postlethwait J."/>
            <person name="Bobe J."/>
            <person name="Wedekind C."/>
            <person name="Guiguen Y."/>
        </authorList>
    </citation>
    <scope>NUCLEOTIDE SEQUENCE [LARGE SCALE GENOMIC DNA]</scope>
    <source>
        <strain evidence="1">Cs_M1</strain>
        <tissue evidence="1">Blood</tissue>
    </source>
</reference>
<comment type="caution">
    <text evidence="1">The sequence shown here is derived from an EMBL/GenBank/DDBJ whole genome shotgun (WGS) entry which is preliminary data.</text>
</comment>
<gene>
    <name evidence="1" type="ORF">J4Q44_G00088220</name>
</gene>
<accession>A0AAN8R296</accession>